<dbReference type="PaxDb" id="3218-PP1S410_37V6.1"/>
<dbReference type="AlphaFoldDB" id="A0A2K1IGN0"/>
<dbReference type="Proteomes" id="UP000006727">
    <property type="component" value="Chromosome 24"/>
</dbReference>
<proteinExistence type="predicted"/>
<keyword evidence="4" id="KW-1185">Reference proteome</keyword>
<dbReference type="InParanoid" id="A0A2K1IGN0"/>
<protein>
    <submittedName>
        <fullName evidence="2 3">Uncharacterized protein</fullName>
    </submittedName>
</protein>
<dbReference type="EMBL" id="ABEU02000024">
    <property type="protein sequence ID" value="PNR28432.1"/>
    <property type="molecule type" value="Genomic_DNA"/>
</dbReference>
<dbReference type="Gramene" id="Pp3c24_13240V3.1">
    <property type="protein sequence ID" value="PAC:32909329.CDS.1"/>
    <property type="gene ID" value="Pp3c24_13240"/>
</dbReference>
<evidence type="ECO:0000313" key="4">
    <source>
        <dbReference type="Proteomes" id="UP000006727"/>
    </source>
</evidence>
<feature type="region of interest" description="Disordered" evidence="1">
    <location>
        <begin position="1"/>
        <end position="22"/>
    </location>
</feature>
<evidence type="ECO:0000313" key="3">
    <source>
        <dbReference type="EnsemblPlants" id="PAC:32909329.CDS.1"/>
    </source>
</evidence>
<accession>A0A2K1IGN0</accession>
<evidence type="ECO:0000256" key="1">
    <source>
        <dbReference type="SAM" id="MobiDB-lite"/>
    </source>
</evidence>
<evidence type="ECO:0000313" key="2">
    <source>
        <dbReference type="EMBL" id="PNR28432.1"/>
    </source>
</evidence>
<reference evidence="2 4" key="1">
    <citation type="journal article" date="2008" name="Science">
        <title>The Physcomitrella genome reveals evolutionary insights into the conquest of land by plants.</title>
        <authorList>
            <person name="Rensing S."/>
            <person name="Lang D."/>
            <person name="Zimmer A."/>
            <person name="Terry A."/>
            <person name="Salamov A."/>
            <person name="Shapiro H."/>
            <person name="Nishiyama T."/>
            <person name="Perroud P.-F."/>
            <person name="Lindquist E."/>
            <person name="Kamisugi Y."/>
            <person name="Tanahashi T."/>
            <person name="Sakakibara K."/>
            <person name="Fujita T."/>
            <person name="Oishi K."/>
            <person name="Shin-I T."/>
            <person name="Kuroki Y."/>
            <person name="Toyoda A."/>
            <person name="Suzuki Y."/>
            <person name="Hashimoto A."/>
            <person name="Yamaguchi K."/>
            <person name="Sugano A."/>
            <person name="Kohara Y."/>
            <person name="Fujiyama A."/>
            <person name="Anterola A."/>
            <person name="Aoki S."/>
            <person name="Ashton N."/>
            <person name="Barbazuk W.B."/>
            <person name="Barker E."/>
            <person name="Bennetzen J."/>
            <person name="Bezanilla M."/>
            <person name="Blankenship R."/>
            <person name="Cho S.H."/>
            <person name="Dutcher S."/>
            <person name="Estelle M."/>
            <person name="Fawcett J.A."/>
            <person name="Gundlach H."/>
            <person name="Hanada K."/>
            <person name="Heyl A."/>
            <person name="Hicks K.A."/>
            <person name="Hugh J."/>
            <person name="Lohr M."/>
            <person name="Mayer K."/>
            <person name="Melkozernov A."/>
            <person name="Murata T."/>
            <person name="Nelson D."/>
            <person name="Pils B."/>
            <person name="Prigge M."/>
            <person name="Reiss B."/>
            <person name="Renner T."/>
            <person name="Rombauts S."/>
            <person name="Rushton P."/>
            <person name="Sanderfoot A."/>
            <person name="Schween G."/>
            <person name="Shiu S.-H."/>
            <person name="Stueber K."/>
            <person name="Theodoulou F.L."/>
            <person name="Tu H."/>
            <person name="Van de Peer Y."/>
            <person name="Verrier P.J."/>
            <person name="Waters E."/>
            <person name="Wood A."/>
            <person name="Yang L."/>
            <person name="Cove D."/>
            <person name="Cuming A."/>
            <person name="Hasebe M."/>
            <person name="Lucas S."/>
            <person name="Mishler D.B."/>
            <person name="Reski R."/>
            <person name="Grigoriev I."/>
            <person name="Quatrano R.S."/>
            <person name="Boore J.L."/>
        </authorList>
    </citation>
    <scope>NUCLEOTIDE SEQUENCE [LARGE SCALE GENOMIC DNA]</scope>
    <source>
        <strain evidence="3 4">cv. Gransden 2004</strain>
    </source>
</reference>
<gene>
    <name evidence="2" type="ORF">PHYPA_029024</name>
</gene>
<dbReference type="EnsemblPlants" id="Pp3c24_13240V3.1">
    <property type="protein sequence ID" value="PAC:32909329.CDS.1"/>
    <property type="gene ID" value="Pp3c24_13240"/>
</dbReference>
<reference evidence="3" key="3">
    <citation type="submission" date="2020-12" db="UniProtKB">
        <authorList>
            <consortium name="EnsemblPlants"/>
        </authorList>
    </citation>
    <scope>IDENTIFICATION</scope>
</reference>
<sequence>MASPNYTKRQRSHPESRHQSSPAVVALVIVSASLLLPLTHAQLLHPVNMLALRSTKATMNNLPGGSFSPHGSLHYKSTLPVIRWVAVRQGRQLQPRLLAVTWPTYRRLTGHQRLLSSLPR</sequence>
<organism evidence="2">
    <name type="scientific">Physcomitrium patens</name>
    <name type="common">Spreading-leaved earth moss</name>
    <name type="synonym">Physcomitrella patens</name>
    <dbReference type="NCBI Taxonomy" id="3218"/>
    <lineage>
        <taxon>Eukaryota</taxon>
        <taxon>Viridiplantae</taxon>
        <taxon>Streptophyta</taxon>
        <taxon>Embryophyta</taxon>
        <taxon>Bryophyta</taxon>
        <taxon>Bryophytina</taxon>
        <taxon>Bryopsida</taxon>
        <taxon>Funariidae</taxon>
        <taxon>Funariales</taxon>
        <taxon>Funariaceae</taxon>
        <taxon>Physcomitrium</taxon>
    </lineage>
</organism>
<name>A0A2K1IGN0_PHYPA</name>
<reference evidence="2 4" key="2">
    <citation type="journal article" date="2018" name="Plant J.">
        <title>The Physcomitrella patens chromosome-scale assembly reveals moss genome structure and evolution.</title>
        <authorList>
            <person name="Lang D."/>
            <person name="Ullrich K.K."/>
            <person name="Murat F."/>
            <person name="Fuchs J."/>
            <person name="Jenkins J."/>
            <person name="Haas F.B."/>
            <person name="Piednoel M."/>
            <person name="Gundlach H."/>
            <person name="Van Bel M."/>
            <person name="Meyberg R."/>
            <person name="Vives C."/>
            <person name="Morata J."/>
            <person name="Symeonidi A."/>
            <person name="Hiss M."/>
            <person name="Muchero W."/>
            <person name="Kamisugi Y."/>
            <person name="Saleh O."/>
            <person name="Blanc G."/>
            <person name="Decker E.L."/>
            <person name="van Gessel N."/>
            <person name="Grimwood J."/>
            <person name="Hayes R.D."/>
            <person name="Graham S.W."/>
            <person name="Gunter L.E."/>
            <person name="McDaniel S.F."/>
            <person name="Hoernstein S.N.W."/>
            <person name="Larsson A."/>
            <person name="Li F.W."/>
            <person name="Perroud P.F."/>
            <person name="Phillips J."/>
            <person name="Ranjan P."/>
            <person name="Rokshar D.S."/>
            <person name="Rothfels C.J."/>
            <person name="Schneider L."/>
            <person name="Shu S."/>
            <person name="Stevenson D.W."/>
            <person name="Thummler F."/>
            <person name="Tillich M."/>
            <person name="Villarreal Aguilar J.C."/>
            <person name="Widiez T."/>
            <person name="Wong G.K."/>
            <person name="Wymore A."/>
            <person name="Zhang Y."/>
            <person name="Zimmer A.D."/>
            <person name="Quatrano R.S."/>
            <person name="Mayer K.F.X."/>
            <person name="Goodstein D."/>
            <person name="Casacuberta J.M."/>
            <person name="Vandepoele K."/>
            <person name="Reski R."/>
            <person name="Cuming A.C."/>
            <person name="Tuskan G.A."/>
            <person name="Maumus F."/>
            <person name="Salse J."/>
            <person name="Schmutz J."/>
            <person name="Rensing S.A."/>
        </authorList>
    </citation>
    <scope>NUCLEOTIDE SEQUENCE [LARGE SCALE GENOMIC DNA]</scope>
    <source>
        <strain evidence="3 4">cv. Gransden 2004</strain>
    </source>
</reference>